<dbReference type="Proteomes" id="UP000612855">
    <property type="component" value="Unassembled WGS sequence"/>
</dbReference>
<feature type="transmembrane region" description="Helical" evidence="1">
    <location>
        <begin position="12"/>
        <end position="33"/>
    </location>
</feature>
<name>A0A917EJG9_9RHOB</name>
<gene>
    <name evidence="2" type="ORF">GCM10011360_34940</name>
</gene>
<accession>A0A917EJG9</accession>
<evidence type="ECO:0000256" key="1">
    <source>
        <dbReference type="SAM" id="Phobius"/>
    </source>
</evidence>
<keyword evidence="1" id="KW-0812">Transmembrane</keyword>
<evidence type="ECO:0008006" key="4">
    <source>
        <dbReference type="Google" id="ProtNLM"/>
    </source>
</evidence>
<protein>
    <recommendedName>
        <fullName evidence="4">Lipopolysaccharide export system protein LptC</fullName>
    </recommendedName>
</protein>
<dbReference type="RefSeq" id="WP_188479099.1">
    <property type="nucleotide sequence ID" value="NZ_BMFJ01000002.1"/>
</dbReference>
<keyword evidence="3" id="KW-1185">Reference proteome</keyword>
<keyword evidence="1" id="KW-1133">Transmembrane helix</keyword>
<proteinExistence type="predicted"/>
<evidence type="ECO:0000313" key="3">
    <source>
        <dbReference type="Proteomes" id="UP000612855"/>
    </source>
</evidence>
<dbReference type="AlphaFoldDB" id="A0A917EJG9"/>
<organism evidence="2 3">
    <name type="scientific">Primorskyibacter flagellatus</name>
    <dbReference type="NCBI Taxonomy" id="1387277"/>
    <lineage>
        <taxon>Bacteria</taxon>
        <taxon>Pseudomonadati</taxon>
        <taxon>Pseudomonadota</taxon>
        <taxon>Alphaproteobacteria</taxon>
        <taxon>Rhodobacterales</taxon>
        <taxon>Roseobacteraceae</taxon>
        <taxon>Primorskyibacter</taxon>
    </lineage>
</organism>
<evidence type="ECO:0000313" key="2">
    <source>
        <dbReference type="EMBL" id="GGE44678.1"/>
    </source>
</evidence>
<sequence length="202" mass="21660">MAWAEDRYSRLIGWLKVALPLTALALLSTVFLLSRGQDASTDLPYAEIDVGKDGLVERVLRPSFAGATKDGDLIAFVAETARPVGEGLGKLSADDVRARIDLRTGGTITFRSDTAVMDQPEGLAELQGGVVIVSSSGYTAETETLRAGLRDLFAETDGQIHAEGPLGRFVAGRMRLTAEEDGETVQMLFTDGVKLVYLPQSQ</sequence>
<dbReference type="EMBL" id="BMFJ01000002">
    <property type="protein sequence ID" value="GGE44678.1"/>
    <property type="molecule type" value="Genomic_DNA"/>
</dbReference>
<keyword evidence="1" id="KW-0472">Membrane</keyword>
<reference evidence="3" key="1">
    <citation type="journal article" date="2019" name="Int. J. Syst. Evol. Microbiol.">
        <title>The Global Catalogue of Microorganisms (GCM) 10K type strain sequencing project: providing services to taxonomists for standard genome sequencing and annotation.</title>
        <authorList>
            <consortium name="The Broad Institute Genomics Platform"/>
            <consortium name="The Broad Institute Genome Sequencing Center for Infectious Disease"/>
            <person name="Wu L."/>
            <person name="Ma J."/>
        </authorList>
    </citation>
    <scope>NUCLEOTIDE SEQUENCE [LARGE SCALE GENOMIC DNA]</scope>
    <source>
        <strain evidence="3">CGMCC 1.12664</strain>
    </source>
</reference>
<comment type="caution">
    <text evidence="2">The sequence shown here is derived from an EMBL/GenBank/DDBJ whole genome shotgun (WGS) entry which is preliminary data.</text>
</comment>